<dbReference type="EMBL" id="QTSX02001755">
    <property type="protein sequence ID" value="KAJ9079372.1"/>
    <property type="molecule type" value="Genomic_DNA"/>
</dbReference>
<keyword evidence="2" id="KW-1185">Reference proteome</keyword>
<reference evidence="1" key="1">
    <citation type="submission" date="2022-04" db="EMBL/GenBank/DDBJ databases">
        <title>Genome of the entomopathogenic fungus Entomophthora muscae.</title>
        <authorList>
            <person name="Elya C."/>
            <person name="Lovett B.R."/>
            <person name="Lee E."/>
            <person name="Macias A.M."/>
            <person name="Hajek A.E."/>
            <person name="De Bivort B.L."/>
            <person name="Kasson M.T."/>
            <person name="De Fine Licht H.H."/>
            <person name="Stajich J.E."/>
        </authorList>
    </citation>
    <scope>NUCLEOTIDE SEQUENCE</scope>
    <source>
        <strain evidence="1">Berkeley</strain>
    </source>
</reference>
<dbReference type="Proteomes" id="UP001165960">
    <property type="component" value="Unassembled WGS sequence"/>
</dbReference>
<sequence length="80" mass="8906">MVQTHSKVQASQEATKEVSKPYSCQLLDNAPDVEPQRSDDAIPLRGVNMAIPMETMKDHHPELCLALSSSYLPLIIWIST</sequence>
<protein>
    <submittedName>
        <fullName evidence="1">Uncharacterized protein</fullName>
    </submittedName>
</protein>
<proteinExistence type="predicted"/>
<comment type="caution">
    <text evidence="1">The sequence shown here is derived from an EMBL/GenBank/DDBJ whole genome shotgun (WGS) entry which is preliminary data.</text>
</comment>
<name>A0ACC2TXN3_9FUNG</name>
<accession>A0ACC2TXN3</accession>
<evidence type="ECO:0000313" key="2">
    <source>
        <dbReference type="Proteomes" id="UP001165960"/>
    </source>
</evidence>
<gene>
    <name evidence="1" type="ORF">DSO57_1036053</name>
</gene>
<evidence type="ECO:0000313" key="1">
    <source>
        <dbReference type="EMBL" id="KAJ9079372.1"/>
    </source>
</evidence>
<organism evidence="1 2">
    <name type="scientific">Entomophthora muscae</name>
    <dbReference type="NCBI Taxonomy" id="34485"/>
    <lineage>
        <taxon>Eukaryota</taxon>
        <taxon>Fungi</taxon>
        <taxon>Fungi incertae sedis</taxon>
        <taxon>Zoopagomycota</taxon>
        <taxon>Entomophthoromycotina</taxon>
        <taxon>Entomophthoromycetes</taxon>
        <taxon>Entomophthorales</taxon>
        <taxon>Entomophthoraceae</taxon>
        <taxon>Entomophthora</taxon>
    </lineage>
</organism>